<dbReference type="RefSeq" id="WP_099150145.1">
    <property type="nucleotide sequence ID" value="NZ_PDUD01000018.1"/>
</dbReference>
<accession>A0A2D0NCD2</accession>
<organism evidence="2 3">
    <name type="scientific">Flavilitoribacter nigricans (strain ATCC 23147 / DSM 23189 / NBRC 102662 / NCIMB 1420 / SS-2)</name>
    <name type="common">Lewinella nigricans</name>
    <dbReference type="NCBI Taxonomy" id="1122177"/>
    <lineage>
        <taxon>Bacteria</taxon>
        <taxon>Pseudomonadati</taxon>
        <taxon>Bacteroidota</taxon>
        <taxon>Saprospiria</taxon>
        <taxon>Saprospirales</taxon>
        <taxon>Lewinellaceae</taxon>
        <taxon>Flavilitoribacter</taxon>
    </lineage>
</organism>
<comment type="caution">
    <text evidence="2">The sequence shown here is derived from an EMBL/GenBank/DDBJ whole genome shotgun (WGS) entry which is preliminary data.</text>
</comment>
<keyword evidence="1" id="KW-0472">Membrane</keyword>
<protein>
    <submittedName>
        <fullName evidence="2">Uncharacterized protein</fullName>
    </submittedName>
</protein>
<reference evidence="2 3" key="1">
    <citation type="submission" date="2017-10" db="EMBL/GenBank/DDBJ databases">
        <title>The draft genome sequence of Lewinella nigricans NBRC 102662.</title>
        <authorList>
            <person name="Wang K."/>
        </authorList>
    </citation>
    <scope>NUCLEOTIDE SEQUENCE [LARGE SCALE GENOMIC DNA]</scope>
    <source>
        <strain evidence="2 3">NBRC 102662</strain>
    </source>
</reference>
<sequence>MDAATYKNRAVSRLVSLKDGFQSTMSRPKLTVDQVAAMSALRGGDAKAIEQTLPQKESEHKMLLKSAGIALALILLFVLAVKYKFIKL</sequence>
<keyword evidence="3" id="KW-1185">Reference proteome</keyword>
<evidence type="ECO:0000313" key="2">
    <source>
        <dbReference type="EMBL" id="PHN06161.1"/>
    </source>
</evidence>
<gene>
    <name evidence="2" type="ORF">CRP01_11290</name>
</gene>
<proteinExistence type="predicted"/>
<keyword evidence="1" id="KW-1133">Transmembrane helix</keyword>
<evidence type="ECO:0000256" key="1">
    <source>
        <dbReference type="SAM" id="Phobius"/>
    </source>
</evidence>
<feature type="transmembrane region" description="Helical" evidence="1">
    <location>
        <begin position="62"/>
        <end position="81"/>
    </location>
</feature>
<dbReference type="AlphaFoldDB" id="A0A2D0NCD2"/>
<dbReference type="EMBL" id="PDUD01000018">
    <property type="protein sequence ID" value="PHN06161.1"/>
    <property type="molecule type" value="Genomic_DNA"/>
</dbReference>
<keyword evidence="1" id="KW-0812">Transmembrane</keyword>
<dbReference type="Proteomes" id="UP000223913">
    <property type="component" value="Unassembled WGS sequence"/>
</dbReference>
<name>A0A2D0NCD2_FLAN2</name>
<evidence type="ECO:0000313" key="3">
    <source>
        <dbReference type="Proteomes" id="UP000223913"/>
    </source>
</evidence>